<feature type="transmembrane region" description="Helical" evidence="13">
    <location>
        <begin position="414"/>
        <end position="440"/>
    </location>
</feature>
<dbReference type="EMBL" id="CACVKT020007641">
    <property type="protein sequence ID" value="CAC5409405.1"/>
    <property type="molecule type" value="Genomic_DNA"/>
</dbReference>
<dbReference type="InterPro" id="IPR003591">
    <property type="entry name" value="Leu-rich_rpt_typical-subtyp"/>
</dbReference>
<evidence type="ECO:0000256" key="13">
    <source>
        <dbReference type="SAM" id="Phobius"/>
    </source>
</evidence>
<reference evidence="15 16" key="1">
    <citation type="submission" date="2020-06" db="EMBL/GenBank/DDBJ databases">
        <authorList>
            <person name="Li R."/>
            <person name="Bekaert M."/>
        </authorList>
    </citation>
    <scope>NUCLEOTIDE SEQUENCE [LARGE SCALE GENOMIC DNA]</scope>
    <source>
        <strain evidence="16">wild</strain>
    </source>
</reference>
<evidence type="ECO:0000256" key="9">
    <source>
        <dbReference type="ARBA" id="ARBA00023157"/>
    </source>
</evidence>
<dbReference type="InterPro" id="IPR036055">
    <property type="entry name" value="LDL_receptor-like_sf"/>
</dbReference>
<dbReference type="Proteomes" id="UP000507470">
    <property type="component" value="Unassembled WGS sequence"/>
</dbReference>
<proteinExistence type="predicted"/>
<feature type="transmembrane region" description="Helical" evidence="13">
    <location>
        <begin position="377"/>
        <end position="402"/>
    </location>
</feature>
<feature type="domain" description="G-protein coupled receptors family 1 profile" evidence="14">
    <location>
        <begin position="392"/>
        <end position="650"/>
    </location>
</feature>
<dbReference type="InterPro" id="IPR000276">
    <property type="entry name" value="GPCR_Rhodpsn"/>
</dbReference>
<feature type="transmembrane region" description="Helical" evidence="13">
    <location>
        <begin position="72"/>
        <end position="92"/>
    </location>
</feature>
<keyword evidence="7" id="KW-0297">G-protein coupled receptor</keyword>
<evidence type="ECO:0000256" key="4">
    <source>
        <dbReference type="ARBA" id="ARBA00022692"/>
    </source>
</evidence>
<evidence type="ECO:0000256" key="11">
    <source>
        <dbReference type="ARBA" id="ARBA00023224"/>
    </source>
</evidence>
<dbReference type="InterPro" id="IPR002131">
    <property type="entry name" value="Gphrmn_rcpt_fam"/>
</dbReference>
<evidence type="ECO:0000256" key="10">
    <source>
        <dbReference type="ARBA" id="ARBA00023170"/>
    </source>
</evidence>
<feature type="disulfide bond" evidence="12">
    <location>
        <begin position="101"/>
        <end position="113"/>
    </location>
</feature>
<dbReference type="InterPro" id="IPR002172">
    <property type="entry name" value="LDrepeatLR_classA_rpt"/>
</dbReference>
<dbReference type="PANTHER" id="PTHR24372">
    <property type="entry name" value="GLYCOPROTEIN HORMONE RECEPTOR"/>
    <property type="match status" value="1"/>
</dbReference>
<evidence type="ECO:0000256" key="3">
    <source>
        <dbReference type="ARBA" id="ARBA00022614"/>
    </source>
</evidence>
<dbReference type="GO" id="GO:0016500">
    <property type="term" value="F:protein-hormone receptor activity"/>
    <property type="evidence" value="ECO:0007669"/>
    <property type="project" value="InterPro"/>
</dbReference>
<dbReference type="Pfam" id="PF00001">
    <property type="entry name" value="7tm_1"/>
    <property type="match status" value="1"/>
</dbReference>
<keyword evidence="9 12" id="KW-1015">Disulfide bond</keyword>
<dbReference type="GO" id="GO:0005886">
    <property type="term" value="C:plasma membrane"/>
    <property type="evidence" value="ECO:0007669"/>
    <property type="project" value="UniProtKB-SubCell"/>
</dbReference>
<keyword evidence="6 13" id="KW-1133">Transmembrane helix</keyword>
<gene>
    <name evidence="15" type="ORF">MCOR_42694</name>
</gene>
<evidence type="ECO:0000256" key="12">
    <source>
        <dbReference type="PROSITE-ProRule" id="PRU00124"/>
    </source>
</evidence>
<comment type="caution">
    <text evidence="12">Lacks conserved residue(s) required for the propagation of feature annotation.</text>
</comment>
<feature type="transmembrane region" description="Helical" evidence="13">
    <location>
        <begin position="599"/>
        <end position="619"/>
    </location>
</feature>
<evidence type="ECO:0000256" key="7">
    <source>
        <dbReference type="ARBA" id="ARBA00023040"/>
    </source>
</evidence>
<dbReference type="SUPFAM" id="SSF81321">
    <property type="entry name" value="Family A G protein-coupled receptor-like"/>
    <property type="match status" value="2"/>
</dbReference>
<dbReference type="InterPro" id="IPR032675">
    <property type="entry name" value="LRR_dom_sf"/>
</dbReference>
<dbReference type="PROSITE" id="PS50068">
    <property type="entry name" value="LDLRA_2"/>
    <property type="match status" value="1"/>
</dbReference>
<protein>
    <recommendedName>
        <fullName evidence="14">G-protein coupled receptors family 1 profile domain-containing protein</fullName>
    </recommendedName>
</protein>
<keyword evidence="5" id="KW-0677">Repeat</keyword>
<accession>A0A6J8DNA0</accession>
<dbReference type="SMART" id="SM00369">
    <property type="entry name" value="LRR_TYP"/>
    <property type="match status" value="4"/>
</dbReference>
<keyword evidence="8 13" id="KW-0472">Membrane</keyword>
<dbReference type="GO" id="GO:0009755">
    <property type="term" value="P:hormone-mediated signaling pathway"/>
    <property type="evidence" value="ECO:0007669"/>
    <property type="project" value="TreeGrafter"/>
</dbReference>
<dbReference type="Pfam" id="PF13306">
    <property type="entry name" value="LRR_5"/>
    <property type="match status" value="1"/>
</dbReference>
<organism evidence="15 16">
    <name type="scientific">Mytilus coruscus</name>
    <name type="common">Sea mussel</name>
    <dbReference type="NCBI Taxonomy" id="42192"/>
    <lineage>
        <taxon>Eukaryota</taxon>
        <taxon>Metazoa</taxon>
        <taxon>Spiralia</taxon>
        <taxon>Lophotrochozoa</taxon>
        <taxon>Mollusca</taxon>
        <taxon>Bivalvia</taxon>
        <taxon>Autobranchia</taxon>
        <taxon>Pteriomorphia</taxon>
        <taxon>Mytilida</taxon>
        <taxon>Mytiloidea</taxon>
        <taxon>Mytilidae</taxon>
        <taxon>Mytilinae</taxon>
        <taxon>Mytilus</taxon>
    </lineage>
</organism>
<name>A0A6J8DNA0_MYTCO</name>
<keyword evidence="2" id="KW-1003">Cell membrane</keyword>
<dbReference type="PRINTS" id="PR00373">
    <property type="entry name" value="GLYCHORMONER"/>
</dbReference>
<evidence type="ECO:0000256" key="1">
    <source>
        <dbReference type="ARBA" id="ARBA00004651"/>
    </source>
</evidence>
<keyword evidence="4 13" id="KW-0812">Transmembrane</keyword>
<dbReference type="GO" id="GO:0007189">
    <property type="term" value="P:adenylate cyclase-activating G protein-coupled receptor signaling pathway"/>
    <property type="evidence" value="ECO:0007669"/>
    <property type="project" value="TreeGrafter"/>
</dbReference>
<dbReference type="Gene3D" id="3.80.10.10">
    <property type="entry name" value="Ribonuclease Inhibitor"/>
    <property type="match status" value="2"/>
</dbReference>
<feature type="transmembrane region" description="Helical" evidence="13">
    <location>
        <begin position="556"/>
        <end position="578"/>
    </location>
</feature>
<dbReference type="Gene3D" id="1.20.1070.10">
    <property type="entry name" value="Rhodopsin 7-helix transmembrane proteins"/>
    <property type="match status" value="2"/>
</dbReference>
<dbReference type="PROSITE" id="PS50262">
    <property type="entry name" value="G_PROTEIN_RECEP_F1_2"/>
    <property type="match status" value="1"/>
</dbReference>
<feature type="disulfide bond" evidence="12">
    <location>
        <begin position="120"/>
        <end position="135"/>
    </location>
</feature>
<evidence type="ECO:0000259" key="14">
    <source>
        <dbReference type="PROSITE" id="PS50262"/>
    </source>
</evidence>
<dbReference type="SUPFAM" id="SSF57424">
    <property type="entry name" value="LDL receptor-like module"/>
    <property type="match status" value="1"/>
</dbReference>
<evidence type="ECO:0000256" key="6">
    <source>
        <dbReference type="ARBA" id="ARBA00022989"/>
    </source>
</evidence>
<keyword evidence="10" id="KW-0675">Receptor</keyword>
<evidence type="ECO:0000256" key="2">
    <source>
        <dbReference type="ARBA" id="ARBA00022475"/>
    </source>
</evidence>
<dbReference type="SMART" id="SM00192">
    <property type="entry name" value="LDLa"/>
    <property type="match status" value="1"/>
</dbReference>
<feature type="transmembrane region" description="Helical" evidence="13">
    <location>
        <begin position="31"/>
        <end position="51"/>
    </location>
</feature>
<dbReference type="PROSITE" id="PS51450">
    <property type="entry name" value="LRR"/>
    <property type="match status" value="1"/>
</dbReference>
<dbReference type="GO" id="GO:0008528">
    <property type="term" value="F:G protein-coupled peptide receptor activity"/>
    <property type="evidence" value="ECO:0007669"/>
    <property type="project" value="TreeGrafter"/>
</dbReference>
<evidence type="ECO:0000256" key="5">
    <source>
        <dbReference type="ARBA" id="ARBA00022737"/>
    </source>
</evidence>
<feature type="transmembrane region" description="Helical" evidence="13">
    <location>
        <begin position="631"/>
        <end position="652"/>
    </location>
</feature>
<keyword evidence="11" id="KW-0807">Transducer</keyword>
<dbReference type="SUPFAM" id="SSF52058">
    <property type="entry name" value="L domain-like"/>
    <property type="match status" value="1"/>
</dbReference>
<feature type="transmembrane region" description="Helical" evidence="13">
    <location>
        <begin position="505"/>
        <end position="524"/>
    </location>
</feature>
<dbReference type="OrthoDB" id="6022531at2759"/>
<evidence type="ECO:0000256" key="8">
    <source>
        <dbReference type="ARBA" id="ARBA00023136"/>
    </source>
</evidence>
<sequence length="788" mass="89594">MFYSRTAVCLALPFSRQKVSGWEYSTAIFVFYNSIAFIAIAWWQLSIYNVAKSSNRIMSKRTKQDLTLARRLFLVVLTDFLCWCPVGILGKLSTKQGNLTCPGLYRCQQSTTCLLFDEVCDNIRQCPHGDDEVGCDVTCPIGCSCEGFIFICHQKKVENIFLDLSMEVRKLDLSSSLFPNNSLIVPAYTYLAELKLFNCSIDNIMPYTFGQLMNLLHLDLSNNKIKILNSYTFYGVTKLITLNLKDNLMLGIIKPNAFMSLPNIKDLELSGTRIIKLFNGTFNGLGNLETFNITGNGLTTVEENVFDVLVSLLTIDLTQNDVTIFSLDIFSRLSHLTQMKTDSYIFCCLKPKSVSAENCYPKMDEFSSCSDLMRNDVLRICLWIIAINALIGNIGVILYRIIYEKTLLFKANWLFIMNLGVSDMLMGLYLGIIAVADMYYSGNYILHDREWRDSLVCKLAGILAAISCEASVNFIMLTTLDCYLKVKFPFGGRRITYKTAKILTFLCWVFVIIIAVVPISYSSYFSNMFYSRTAVCLALPFSRQKVSGWEYSTAIFVFYNSIAFIAIAWWQLSIYNVAKSSNRVMSKRTKQDLTLARRLFLVVLTDFLCWCPVGILGVLAMTGQVFPPEVYSWVAVFVMPINAALNPFLYTFSTMKQVRSRDDVLKSETSDDMFMASAFINNLQMLQMKYITLRELFASRKLTVKESIRLVSQLTAAIAYLHHRYLTLCQPLSLDTLAVFMDKKTIIRLKVISEIKDITTGQDTDQDIDNIGQITKLVLRNTRKLPEV</sequence>
<dbReference type="InterPro" id="IPR026906">
    <property type="entry name" value="LRR_5"/>
</dbReference>
<dbReference type="InterPro" id="IPR001611">
    <property type="entry name" value="Leu-rich_rpt"/>
</dbReference>
<evidence type="ECO:0000313" key="16">
    <source>
        <dbReference type="Proteomes" id="UP000507470"/>
    </source>
</evidence>
<dbReference type="InterPro" id="IPR017452">
    <property type="entry name" value="GPCR_Rhodpsn_7TM"/>
</dbReference>
<comment type="subcellular location">
    <subcellularLocation>
        <location evidence="1">Cell membrane</location>
        <topology evidence="1">Multi-pass membrane protein</topology>
    </subcellularLocation>
</comment>
<keyword evidence="16" id="KW-1185">Reference proteome</keyword>
<keyword evidence="3" id="KW-0433">Leucine-rich repeat</keyword>
<dbReference type="PRINTS" id="PR00237">
    <property type="entry name" value="GPCRRHODOPSN"/>
</dbReference>
<dbReference type="AlphaFoldDB" id="A0A6J8DNA0"/>
<evidence type="ECO:0000313" key="15">
    <source>
        <dbReference type="EMBL" id="CAC5409405.1"/>
    </source>
</evidence>
<dbReference type="PANTHER" id="PTHR24372:SF77">
    <property type="entry name" value="G-PROTEIN COUPLED RECEPTORS FAMILY 1 PROFILE DOMAIN-CONTAINING PROTEIN"/>
    <property type="match status" value="1"/>
</dbReference>